<reference evidence="1 2" key="1">
    <citation type="submission" date="2024-09" db="EMBL/GenBank/DDBJ databases">
        <title>Chromosome-scale assembly of Riccia fluitans.</title>
        <authorList>
            <person name="Paukszto L."/>
            <person name="Sawicki J."/>
            <person name="Karawczyk K."/>
            <person name="Piernik-Szablinska J."/>
            <person name="Szczecinska M."/>
            <person name="Mazdziarz M."/>
        </authorList>
    </citation>
    <scope>NUCLEOTIDE SEQUENCE [LARGE SCALE GENOMIC DNA]</scope>
    <source>
        <strain evidence="1">Rf_01</strain>
        <tissue evidence="1">Aerial parts of the thallus</tissue>
    </source>
</reference>
<dbReference type="InterPro" id="IPR036396">
    <property type="entry name" value="Cyt_P450_sf"/>
</dbReference>
<gene>
    <name evidence="1" type="ORF">R1flu_027025</name>
</gene>
<evidence type="ECO:0000313" key="1">
    <source>
        <dbReference type="EMBL" id="KAL2608452.1"/>
    </source>
</evidence>
<dbReference type="Gene3D" id="1.10.630.10">
    <property type="entry name" value="Cytochrome P450"/>
    <property type="match status" value="1"/>
</dbReference>
<organism evidence="1 2">
    <name type="scientific">Riccia fluitans</name>
    <dbReference type="NCBI Taxonomy" id="41844"/>
    <lineage>
        <taxon>Eukaryota</taxon>
        <taxon>Viridiplantae</taxon>
        <taxon>Streptophyta</taxon>
        <taxon>Embryophyta</taxon>
        <taxon>Marchantiophyta</taxon>
        <taxon>Marchantiopsida</taxon>
        <taxon>Marchantiidae</taxon>
        <taxon>Marchantiales</taxon>
        <taxon>Ricciaceae</taxon>
        <taxon>Riccia</taxon>
    </lineage>
</organism>
<sequence length="226" mass="26269">MEMLLKQRDGLKWQFPSTLEFVLDNYRAEAGRELNPNDRNSMIGIRNQLLPIFDQMEVTGILFAWIMNDLGDFPEILQKVKAEQDEIATSKNRPDYKLTPEDLENMKYSYQAEQDEIATSKNRPDYKLTPEDLENMKYSYQFLPDTLKKGHFDRQSSKNGFTIRKCTVLHAALRYFHYTVIRSISQTPTNSTHHGSRWTALDPAAPVNYNPIAHIRGGYPVQTFEN</sequence>
<keyword evidence="2" id="KW-1185">Reference proteome</keyword>
<dbReference type="Proteomes" id="UP001605036">
    <property type="component" value="Unassembled WGS sequence"/>
</dbReference>
<dbReference type="AlphaFoldDB" id="A0ABD1XHK9"/>
<evidence type="ECO:0000313" key="2">
    <source>
        <dbReference type="Proteomes" id="UP001605036"/>
    </source>
</evidence>
<comment type="caution">
    <text evidence="1">The sequence shown here is derived from an EMBL/GenBank/DDBJ whole genome shotgun (WGS) entry which is preliminary data.</text>
</comment>
<name>A0ABD1XHK9_9MARC</name>
<proteinExistence type="predicted"/>
<dbReference type="EMBL" id="JBHFFA010000008">
    <property type="protein sequence ID" value="KAL2608452.1"/>
    <property type="molecule type" value="Genomic_DNA"/>
</dbReference>
<protein>
    <submittedName>
        <fullName evidence="1">Uncharacterized protein</fullName>
    </submittedName>
</protein>
<dbReference type="SUPFAM" id="SSF48264">
    <property type="entry name" value="Cytochrome P450"/>
    <property type="match status" value="1"/>
</dbReference>
<accession>A0ABD1XHK9</accession>